<keyword evidence="2" id="KW-0812">Transmembrane</keyword>
<sequence>MFLPLLLLCLLCLLPSSLPAPLGAARRGVRQSSPNHAHDRSALSLSPAGSLLQHDYAALHLRGYYRDHMALLYPDATAPPAFLTYAVLPGVGVLLLTPSLLNFHPLSPPPALPLLSRPSSTPSSLSLLYLLSPPHTLSLLSPALPPPPSPSSPSPLLRLADSLLAPHHLKNAGRALPLAGLGVAAGPAGVELSHCTGGGGVSRALVPDGSDSGAPAEGGRLPGDGGWEGLGEAMLEGVSMRSFILYTSSTLSNQGAAFARLLKQLPALLSSSLSSPPSPASLLSLLSSYRAWWLTLYRTDPLRLLIETGLILFILLVLLLTRT</sequence>
<proteinExistence type="predicted"/>
<evidence type="ECO:0000256" key="1">
    <source>
        <dbReference type="SAM" id="MobiDB-lite"/>
    </source>
</evidence>
<feature type="signal peptide" evidence="3">
    <location>
        <begin position="1"/>
        <end position="19"/>
    </location>
</feature>
<keyword evidence="3" id="KW-0732">Signal</keyword>
<name>A0ABQ6MBR6_9STRA</name>
<accession>A0ABQ6MBR6</accession>
<evidence type="ECO:0000313" key="5">
    <source>
        <dbReference type="Proteomes" id="UP001165060"/>
    </source>
</evidence>
<feature type="non-terminal residue" evidence="4">
    <location>
        <position position="323"/>
    </location>
</feature>
<feature type="transmembrane region" description="Helical" evidence="2">
    <location>
        <begin position="304"/>
        <end position="321"/>
    </location>
</feature>
<evidence type="ECO:0000256" key="3">
    <source>
        <dbReference type="SAM" id="SignalP"/>
    </source>
</evidence>
<dbReference type="EMBL" id="BRYB01001330">
    <property type="protein sequence ID" value="GMI23369.1"/>
    <property type="molecule type" value="Genomic_DNA"/>
</dbReference>
<keyword evidence="2" id="KW-1133">Transmembrane helix</keyword>
<evidence type="ECO:0000256" key="2">
    <source>
        <dbReference type="SAM" id="Phobius"/>
    </source>
</evidence>
<organism evidence="4 5">
    <name type="scientific">Tetraparma gracilis</name>
    <dbReference type="NCBI Taxonomy" id="2962635"/>
    <lineage>
        <taxon>Eukaryota</taxon>
        <taxon>Sar</taxon>
        <taxon>Stramenopiles</taxon>
        <taxon>Ochrophyta</taxon>
        <taxon>Bolidophyceae</taxon>
        <taxon>Parmales</taxon>
        <taxon>Triparmaceae</taxon>
        <taxon>Tetraparma</taxon>
    </lineage>
</organism>
<comment type="caution">
    <text evidence="4">The sequence shown here is derived from an EMBL/GenBank/DDBJ whole genome shotgun (WGS) entry which is preliminary data.</text>
</comment>
<keyword evidence="2" id="KW-0472">Membrane</keyword>
<protein>
    <submittedName>
        <fullName evidence="4">Uncharacterized protein</fullName>
    </submittedName>
</protein>
<keyword evidence="5" id="KW-1185">Reference proteome</keyword>
<feature type="region of interest" description="Disordered" evidence="1">
    <location>
        <begin position="203"/>
        <end position="222"/>
    </location>
</feature>
<dbReference type="Proteomes" id="UP001165060">
    <property type="component" value="Unassembled WGS sequence"/>
</dbReference>
<gene>
    <name evidence="4" type="ORF">TeGR_g1575</name>
</gene>
<reference evidence="4 5" key="1">
    <citation type="journal article" date="2023" name="Commun. Biol.">
        <title>Genome analysis of Parmales, the sister group of diatoms, reveals the evolutionary specialization of diatoms from phago-mixotrophs to photoautotrophs.</title>
        <authorList>
            <person name="Ban H."/>
            <person name="Sato S."/>
            <person name="Yoshikawa S."/>
            <person name="Yamada K."/>
            <person name="Nakamura Y."/>
            <person name="Ichinomiya M."/>
            <person name="Sato N."/>
            <person name="Blanc-Mathieu R."/>
            <person name="Endo H."/>
            <person name="Kuwata A."/>
            <person name="Ogata H."/>
        </authorList>
    </citation>
    <scope>NUCLEOTIDE SEQUENCE [LARGE SCALE GENOMIC DNA]</scope>
</reference>
<feature type="chain" id="PRO_5046339310" evidence="3">
    <location>
        <begin position="20"/>
        <end position="323"/>
    </location>
</feature>
<evidence type="ECO:0000313" key="4">
    <source>
        <dbReference type="EMBL" id="GMI23369.1"/>
    </source>
</evidence>